<dbReference type="InterPro" id="IPR035925">
    <property type="entry name" value="BSD_dom_sf"/>
</dbReference>
<accession>A0A6J1DXV0</accession>
<dbReference type="KEGG" id="mcha:111025528"/>
<dbReference type="InterPro" id="IPR005607">
    <property type="entry name" value="BSD_dom"/>
</dbReference>
<sequence length="166" mass="19223">MNFSSWFRRRLLRENGQFTSGKQSRGEKEEEILGVTDSLIEFVKSFTFETFKNFPLPDEGEAPRVDQNLSDWQERHAVLVLSKVKEISQLRYKLCPGHLKERQFWIIYFTLVKSLVVEYELRAIQLDKLRRMAVGNEESSNSTTYEVEMAETNAASHLTSVGPSTP</sequence>
<organism evidence="2 3">
    <name type="scientific">Momordica charantia</name>
    <name type="common">Bitter gourd</name>
    <name type="synonym">Balsam pear</name>
    <dbReference type="NCBI Taxonomy" id="3673"/>
    <lineage>
        <taxon>Eukaryota</taxon>
        <taxon>Viridiplantae</taxon>
        <taxon>Streptophyta</taxon>
        <taxon>Embryophyta</taxon>
        <taxon>Tracheophyta</taxon>
        <taxon>Spermatophyta</taxon>
        <taxon>Magnoliopsida</taxon>
        <taxon>eudicotyledons</taxon>
        <taxon>Gunneridae</taxon>
        <taxon>Pentapetalae</taxon>
        <taxon>rosids</taxon>
        <taxon>fabids</taxon>
        <taxon>Cucurbitales</taxon>
        <taxon>Cucurbitaceae</taxon>
        <taxon>Momordiceae</taxon>
        <taxon>Momordica</taxon>
    </lineage>
</organism>
<evidence type="ECO:0000259" key="1">
    <source>
        <dbReference type="PROSITE" id="PS50858"/>
    </source>
</evidence>
<protein>
    <submittedName>
        <fullName evidence="3">Uncharacterized protein LOC111025528</fullName>
    </submittedName>
</protein>
<dbReference type="OrthoDB" id="47923at2759"/>
<dbReference type="PANTHER" id="PTHR31923">
    <property type="entry name" value="BSD DOMAIN-CONTAINING PROTEIN"/>
    <property type="match status" value="1"/>
</dbReference>
<feature type="domain" description="BSD" evidence="1">
    <location>
        <begin position="64"/>
        <end position="116"/>
    </location>
</feature>
<dbReference type="Pfam" id="PF03909">
    <property type="entry name" value="BSD"/>
    <property type="match status" value="1"/>
</dbReference>
<dbReference type="PROSITE" id="PS50858">
    <property type="entry name" value="BSD"/>
    <property type="match status" value="1"/>
</dbReference>
<evidence type="ECO:0000313" key="2">
    <source>
        <dbReference type="Proteomes" id="UP000504603"/>
    </source>
</evidence>
<keyword evidence="2" id="KW-1185">Reference proteome</keyword>
<dbReference type="RefSeq" id="XP_022159088.1">
    <property type="nucleotide sequence ID" value="XM_022303396.1"/>
</dbReference>
<gene>
    <name evidence="3" type="primary">LOC111025528</name>
</gene>
<dbReference type="SMART" id="SM00751">
    <property type="entry name" value="BSD"/>
    <property type="match status" value="1"/>
</dbReference>
<name>A0A6J1DXV0_MOMCH</name>
<evidence type="ECO:0000313" key="3">
    <source>
        <dbReference type="RefSeq" id="XP_022159088.1"/>
    </source>
</evidence>
<dbReference type="Proteomes" id="UP000504603">
    <property type="component" value="Unplaced"/>
</dbReference>
<reference evidence="3" key="1">
    <citation type="submission" date="2025-08" db="UniProtKB">
        <authorList>
            <consortium name="RefSeq"/>
        </authorList>
    </citation>
    <scope>IDENTIFICATION</scope>
    <source>
        <strain evidence="3">OHB3-1</strain>
    </source>
</reference>
<dbReference type="AlphaFoldDB" id="A0A6J1DXV0"/>
<dbReference type="Gene3D" id="1.10.3970.10">
    <property type="entry name" value="BSD domain"/>
    <property type="match status" value="1"/>
</dbReference>
<proteinExistence type="predicted"/>
<dbReference type="GeneID" id="111025528"/>
<dbReference type="SUPFAM" id="SSF140383">
    <property type="entry name" value="BSD domain-like"/>
    <property type="match status" value="1"/>
</dbReference>
<dbReference type="PANTHER" id="PTHR31923:SF3">
    <property type="entry name" value="BSD DOMAIN-CONTAINING PROTEIN"/>
    <property type="match status" value="1"/>
</dbReference>